<dbReference type="InterPro" id="IPR012349">
    <property type="entry name" value="Split_barrel_FMN-bd"/>
</dbReference>
<gene>
    <name evidence="2" type="ORF">FCS05_14285</name>
    <name evidence="1" type="ORF">HNQ10_003399</name>
</gene>
<dbReference type="EMBL" id="VBRC01000010">
    <property type="protein sequence ID" value="TLK24713.1"/>
    <property type="molecule type" value="Genomic_DNA"/>
</dbReference>
<proteinExistence type="predicted"/>
<reference evidence="2 3" key="1">
    <citation type="submission" date="2019-04" db="EMBL/GenBank/DDBJ databases">
        <title>Deinococcus metalilatus MA1002 mutant No.5.</title>
        <authorList>
            <person name="Park W."/>
            <person name="Park C."/>
        </authorList>
    </citation>
    <scope>NUCLEOTIDE SEQUENCE [LARGE SCALE GENOMIC DNA]</scope>
    <source>
        <strain evidence="2 3">MA1002-m5</strain>
    </source>
</reference>
<evidence type="ECO:0000313" key="2">
    <source>
        <dbReference type="EMBL" id="TLK24713.1"/>
    </source>
</evidence>
<dbReference type="RefSeq" id="WP_129118678.1">
    <property type="nucleotide sequence ID" value="NZ_BSUI01000039.1"/>
</dbReference>
<dbReference type="SUPFAM" id="SSF50475">
    <property type="entry name" value="FMN-binding split barrel"/>
    <property type="match status" value="1"/>
</dbReference>
<reference evidence="1 4" key="2">
    <citation type="submission" date="2020-08" db="EMBL/GenBank/DDBJ databases">
        <title>Genomic Encyclopedia of Type Strains, Phase IV (KMG-IV): sequencing the most valuable type-strain genomes for metagenomic binning, comparative biology and taxonomic classification.</title>
        <authorList>
            <person name="Goeker M."/>
        </authorList>
    </citation>
    <scope>NUCLEOTIDE SEQUENCE [LARGE SCALE GENOMIC DNA]</scope>
    <source>
        <strain evidence="1 4">DSM 105434</strain>
    </source>
</reference>
<name>A0AAJ5JXX9_9DEIO</name>
<comment type="caution">
    <text evidence="2">The sequence shown here is derived from an EMBL/GenBank/DDBJ whole genome shotgun (WGS) entry which is preliminary data.</text>
</comment>
<dbReference type="AlphaFoldDB" id="A0AAJ5JXX9"/>
<sequence length="206" mass="23184">MTDFYDPQFRDPSISRRPQNRRDDAWIRALLGRVNVGRVATVWEGEDGAAFPFITPLAFAYRPETHDLVYHTNVAGRLRANTEHGQPARATFEASEIGALLPSNDPLELTVQYRSVIAFGAARLLTEPEEAREALRVLSERAFPDLRVGVQTRPISDTDLARTTVYSLAIERWSGKENWAEAATQTEDWPALSPRLLRPRPLTVTS</sequence>
<dbReference type="Proteomes" id="UP000308000">
    <property type="component" value="Unassembled WGS sequence"/>
</dbReference>
<evidence type="ECO:0000313" key="1">
    <source>
        <dbReference type="EMBL" id="MBB5296549.1"/>
    </source>
</evidence>
<dbReference type="PANTHER" id="PTHR34071">
    <property type="entry name" value="5-NITROIMIDAZOLE ANTIBIOTICS RESISTANCE PROTEIN, NIMA-FAMILY-RELATED PROTEIN-RELATED"/>
    <property type="match status" value="1"/>
</dbReference>
<keyword evidence="4" id="KW-1185">Reference proteome</keyword>
<dbReference type="Gene3D" id="2.30.110.10">
    <property type="entry name" value="Electron Transport, Fmn-binding Protein, Chain A"/>
    <property type="match status" value="1"/>
</dbReference>
<organism evidence="2 3">
    <name type="scientific">Deinococcus metallilatus</name>
    <dbReference type="NCBI Taxonomy" id="1211322"/>
    <lineage>
        <taxon>Bacteria</taxon>
        <taxon>Thermotogati</taxon>
        <taxon>Deinococcota</taxon>
        <taxon>Deinococci</taxon>
        <taxon>Deinococcales</taxon>
        <taxon>Deinococcaceae</taxon>
        <taxon>Deinococcus</taxon>
    </lineage>
</organism>
<dbReference type="PANTHER" id="PTHR34071:SF2">
    <property type="entry name" value="FLAVIN-NUCLEOTIDE-BINDING PROTEIN"/>
    <property type="match status" value="1"/>
</dbReference>
<dbReference type="Proteomes" id="UP000536909">
    <property type="component" value="Unassembled WGS sequence"/>
</dbReference>
<evidence type="ECO:0000313" key="4">
    <source>
        <dbReference type="Proteomes" id="UP000536909"/>
    </source>
</evidence>
<dbReference type="EMBL" id="JACHFV010000012">
    <property type="protein sequence ID" value="MBB5296549.1"/>
    <property type="molecule type" value="Genomic_DNA"/>
</dbReference>
<evidence type="ECO:0000313" key="3">
    <source>
        <dbReference type="Proteomes" id="UP000308000"/>
    </source>
</evidence>
<accession>A0AAJ5JXX9</accession>
<dbReference type="InterPro" id="IPR024747">
    <property type="entry name" value="Pyridox_Oxase-rel"/>
</dbReference>
<protein>
    <submittedName>
        <fullName evidence="2">Pyridoxamine 5'-phosphate oxidase family protein</fullName>
    </submittedName>
</protein>
<dbReference type="Pfam" id="PF12900">
    <property type="entry name" value="Pyridox_ox_2"/>
    <property type="match status" value="1"/>
</dbReference>